<dbReference type="Pfam" id="PF00570">
    <property type="entry name" value="HRDC"/>
    <property type="match status" value="1"/>
</dbReference>
<dbReference type="Pfam" id="PF01612">
    <property type="entry name" value="DNA_pol_A_exo1"/>
    <property type="match status" value="1"/>
</dbReference>
<evidence type="ECO:0000313" key="2">
    <source>
        <dbReference type="EMBL" id="TGN41542.1"/>
    </source>
</evidence>
<dbReference type="InterPro" id="IPR044876">
    <property type="entry name" value="HRDC_dom_sf"/>
</dbReference>
<protein>
    <submittedName>
        <fullName evidence="2">Ribonuclease D</fullName>
    </submittedName>
</protein>
<dbReference type="SMART" id="SM00341">
    <property type="entry name" value="HRDC"/>
    <property type="match status" value="1"/>
</dbReference>
<dbReference type="InterPro" id="IPR012337">
    <property type="entry name" value="RNaseH-like_sf"/>
</dbReference>
<dbReference type="InterPro" id="IPR002121">
    <property type="entry name" value="HRDC_dom"/>
</dbReference>
<evidence type="ECO:0000259" key="1">
    <source>
        <dbReference type="PROSITE" id="PS50967"/>
    </source>
</evidence>
<dbReference type="SMART" id="SM00474">
    <property type="entry name" value="35EXOc"/>
    <property type="match status" value="1"/>
</dbReference>
<dbReference type="PANTHER" id="PTHR47649">
    <property type="entry name" value="RIBONUCLEASE D"/>
    <property type="match status" value="1"/>
</dbReference>
<dbReference type="InterPro" id="IPR051086">
    <property type="entry name" value="RNase_D-like"/>
</dbReference>
<dbReference type="InterPro" id="IPR010997">
    <property type="entry name" value="HRDC-like_sf"/>
</dbReference>
<dbReference type="GO" id="GO:0000166">
    <property type="term" value="F:nucleotide binding"/>
    <property type="evidence" value="ECO:0007669"/>
    <property type="project" value="InterPro"/>
</dbReference>
<dbReference type="GO" id="GO:0006139">
    <property type="term" value="P:nucleobase-containing compound metabolic process"/>
    <property type="evidence" value="ECO:0007669"/>
    <property type="project" value="InterPro"/>
</dbReference>
<dbReference type="EMBL" id="SRPF01000001">
    <property type="protein sequence ID" value="TGN41542.1"/>
    <property type="molecule type" value="Genomic_DNA"/>
</dbReference>
<dbReference type="InterPro" id="IPR002562">
    <property type="entry name" value="3'-5'_exonuclease_dom"/>
</dbReference>
<dbReference type="SUPFAM" id="SSF53098">
    <property type="entry name" value="Ribonuclease H-like"/>
    <property type="match status" value="1"/>
</dbReference>
<dbReference type="Gene3D" id="3.30.420.10">
    <property type="entry name" value="Ribonuclease H-like superfamily/Ribonuclease H"/>
    <property type="match status" value="1"/>
</dbReference>
<sequence>MHSGAASRCPTEPQELSMNATWITSAAELDAWLGANSDQPIALDTEFERVSTFYPIPGLVQLGLGEEFRLVDPSVAEASAVFRSALASPERVKLLYAMSEDLELFRHWLSLEPAGVIDLQIGAAMAGAGFSMGYARLVEQLFGETLDKSATRSDWLARPLSAAQEQYATDDIRFLRPIHEWVWNALGDKGLIEALVEESARFAEDLASQDDPENHYRKLRGGWTLTPQQQGVLKALVHWRELEARERDRPRNRVLADALLISIAEKLPGSVRELSRISGLPAVVVRRYGDQLIERIGEAATADNSTLVLISPPLTRQDQMLYKQLKRLMVEAAEDRDLPVELLAPRKRLEAVVLTRDLSAGLFTDGWRKQVVAPVHSKLEEVLSNDR</sequence>
<evidence type="ECO:0000313" key="3">
    <source>
        <dbReference type="Proteomes" id="UP000298325"/>
    </source>
</evidence>
<dbReference type="GO" id="GO:0008408">
    <property type="term" value="F:3'-5' exonuclease activity"/>
    <property type="evidence" value="ECO:0007669"/>
    <property type="project" value="InterPro"/>
</dbReference>
<dbReference type="Proteomes" id="UP000298325">
    <property type="component" value="Unassembled WGS sequence"/>
</dbReference>
<comment type="caution">
    <text evidence="2">The sequence shown here is derived from an EMBL/GenBank/DDBJ whole genome shotgun (WGS) entry which is preliminary data.</text>
</comment>
<dbReference type="CDD" id="cd06142">
    <property type="entry name" value="RNaseD_exo"/>
    <property type="match status" value="1"/>
</dbReference>
<dbReference type="SUPFAM" id="SSF47819">
    <property type="entry name" value="HRDC-like"/>
    <property type="match status" value="2"/>
</dbReference>
<feature type="domain" description="HRDC" evidence="1">
    <location>
        <begin position="226"/>
        <end position="306"/>
    </location>
</feature>
<dbReference type="OrthoDB" id="9800549at2"/>
<dbReference type="PANTHER" id="PTHR47649:SF1">
    <property type="entry name" value="RIBONUCLEASE D"/>
    <property type="match status" value="1"/>
</dbReference>
<organism evidence="2 3">
    <name type="scientific">Marinobacter confluentis</name>
    <dbReference type="NCBI Taxonomy" id="1697557"/>
    <lineage>
        <taxon>Bacteria</taxon>
        <taxon>Pseudomonadati</taxon>
        <taxon>Pseudomonadota</taxon>
        <taxon>Gammaproteobacteria</taxon>
        <taxon>Pseudomonadales</taxon>
        <taxon>Marinobacteraceae</taxon>
        <taxon>Marinobacter</taxon>
    </lineage>
</organism>
<accession>A0A4Z1CJA8</accession>
<name>A0A4Z1CJA8_9GAMM</name>
<keyword evidence="3" id="KW-1185">Reference proteome</keyword>
<dbReference type="PROSITE" id="PS50967">
    <property type="entry name" value="HRDC"/>
    <property type="match status" value="1"/>
</dbReference>
<reference evidence="2 3" key="1">
    <citation type="submission" date="2019-04" db="EMBL/GenBank/DDBJ databases">
        <authorList>
            <person name="Park S."/>
            <person name="Yoon J.-H."/>
        </authorList>
    </citation>
    <scope>NUCLEOTIDE SEQUENCE [LARGE SCALE GENOMIC DNA]</scope>
    <source>
        <strain evidence="2 3">HJM-18</strain>
    </source>
</reference>
<gene>
    <name evidence="2" type="ORF">E5Q11_03135</name>
</gene>
<dbReference type="InterPro" id="IPR036397">
    <property type="entry name" value="RNaseH_sf"/>
</dbReference>
<dbReference type="AlphaFoldDB" id="A0A4Z1CJA8"/>
<proteinExistence type="predicted"/>
<dbReference type="Gene3D" id="1.10.150.80">
    <property type="entry name" value="HRDC domain"/>
    <property type="match status" value="1"/>
</dbReference>
<dbReference type="GO" id="GO:0003676">
    <property type="term" value="F:nucleic acid binding"/>
    <property type="evidence" value="ECO:0007669"/>
    <property type="project" value="InterPro"/>
</dbReference>